<evidence type="ECO:0000313" key="2">
    <source>
        <dbReference type="Proteomes" id="UP001499933"/>
    </source>
</evidence>
<dbReference type="RefSeq" id="WP_344097471.1">
    <property type="nucleotide sequence ID" value="NZ_BAAAOG010000013.1"/>
</dbReference>
<dbReference type="EMBL" id="BAAAOG010000013">
    <property type="protein sequence ID" value="GAA1970175.1"/>
    <property type="molecule type" value="Genomic_DNA"/>
</dbReference>
<gene>
    <name evidence="1" type="ORF">GCM10009776_36550</name>
</gene>
<reference evidence="2" key="1">
    <citation type="journal article" date="2019" name="Int. J. Syst. Evol. Microbiol.">
        <title>The Global Catalogue of Microorganisms (GCM) 10K type strain sequencing project: providing services to taxonomists for standard genome sequencing and annotation.</title>
        <authorList>
            <consortium name="The Broad Institute Genomics Platform"/>
            <consortium name="The Broad Institute Genome Sequencing Center for Infectious Disease"/>
            <person name="Wu L."/>
            <person name="Ma J."/>
        </authorList>
    </citation>
    <scope>NUCLEOTIDE SEQUENCE [LARGE SCALE GENOMIC DNA]</scope>
    <source>
        <strain evidence="2">JCM 14901</strain>
    </source>
</reference>
<proteinExistence type="predicted"/>
<accession>A0ABP5CWR1</accession>
<organism evidence="1 2">
    <name type="scientific">Microbacterium deminutum</name>
    <dbReference type="NCBI Taxonomy" id="344164"/>
    <lineage>
        <taxon>Bacteria</taxon>
        <taxon>Bacillati</taxon>
        <taxon>Actinomycetota</taxon>
        <taxon>Actinomycetes</taxon>
        <taxon>Micrococcales</taxon>
        <taxon>Microbacteriaceae</taxon>
        <taxon>Microbacterium</taxon>
    </lineage>
</organism>
<sequence>MVNPYVGTEWEASWQQGYDAGLSHPDGQAGVPPLEGNQLTVYNEGVAAGQADAAQGGTPVVIPPPAEPREGVEIPLEATLAFTAAEFAVEWSVQGTIVGLVDLMLHLSIPAGPPPRDMSNPGEMAAALTEACRTMGATDLFMASCQNSGHSGGGDAVLDAGYWHGNLFTDYWNAYRVAVSHLSEEPASDGEVGIVHVTSASPGVEWIQLP</sequence>
<evidence type="ECO:0000313" key="1">
    <source>
        <dbReference type="EMBL" id="GAA1970175.1"/>
    </source>
</evidence>
<protein>
    <submittedName>
        <fullName evidence="1">Uncharacterized protein</fullName>
    </submittedName>
</protein>
<dbReference type="Proteomes" id="UP001499933">
    <property type="component" value="Unassembled WGS sequence"/>
</dbReference>
<comment type="caution">
    <text evidence="1">The sequence shown here is derived from an EMBL/GenBank/DDBJ whole genome shotgun (WGS) entry which is preliminary data.</text>
</comment>
<name>A0ABP5CWR1_9MICO</name>
<keyword evidence="2" id="KW-1185">Reference proteome</keyword>